<keyword evidence="5" id="KW-0808">Transferase</keyword>
<comment type="catalytic activity">
    <reaction evidence="1">
        <text>ATP + protein L-histidine = ADP + protein N-phospho-L-histidine.</text>
        <dbReference type="EC" id="2.7.13.3"/>
    </reaction>
</comment>
<evidence type="ECO:0000256" key="8">
    <source>
        <dbReference type="ARBA" id="ARBA00022989"/>
    </source>
</evidence>
<dbReference type="CDD" id="cd00082">
    <property type="entry name" value="HisKA"/>
    <property type="match status" value="1"/>
</dbReference>
<organism evidence="14 15">
    <name type="scientific">Orlajensenia flava</name>
    <dbReference type="NCBI Taxonomy" id="2565934"/>
    <lineage>
        <taxon>Bacteria</taxon>
        <taxon>Bacillati</taxon>
        <taxon>Actinomycetota</taxon>
        <taxon>Actinomycetes</taxon>
        <taxon>Micrococcales</taxon>
        <taxon>Microbacteriaceae</taxon>
        <taxon>Orlajensenia</taxon>
    </lineage>
</organism>
<evidence type="ECO:0000256" key="2">
    <source>
        <dbReference type="ARBA" id="ARBA00004236"/>
    </source>
</evidence>
<evidence type="ECO:0000259" key="12">
    <source>
        <dbReference type="PROSITE" id="PS50109"/>
    </source>
</evidence>
<dbReference type="SMART" id="SM00388">
    <property type="entry name" value="HisKA"/>
    <property type="match status" value="1"/>
</dbReference>
<dbReference type="PRINTS" id="PR00344">
    <property type="entry name" value="BCTRLSENSOR"/>
</dbReference>
<feature type="transmembrane region" description="Helical" evidence="11">
    <location>
        <begin position="159"/>
        <end position="181"/>
    </location>
</feature>
<dbReference type="InterPro" id="IPR005467">
    <property type="entry name" value="His_kinase_dom"/>
</dbReference>
<keyword evidence="6 11" id="KW-0812">Transmembrane</keyword>
<keyword evidence="8 11" id="KW-1133">Transmembrane helix</keyword>
<dbReference type="OrthoDB" id="3190394at2"/>
<comment type="subcellular location">
    <subcellularLocation>
        <location evidence="2">Cell membrane</location>
    </subcellularLocation>
</comment>
<feature type="domain" description="HAMP" evidence="13">
    <location>
        <begin position="183"/>
        <end position="235"/>
    </location>
</feature>
<keyword evidence="15" id="KW-1185">Reference proteome</keyword>
<dbReference type="SUPFAM" id="SSF55874">
    <property type="entry name" value="ATPase domain of HSP90 chaperone/DNA topoisomerase II/histidine kinase"/>
    <property type="match status" value="1"/>
</dbReference>
<dbReference type="Pfam" id="PF02518">
    <property type="entry name" value="HATPase_c"/>
    <property type="match status" value="1"/>
</dbReference>
<evidence type="ECO:0000256" key="6">
    <source>
        <dbReference type="ARBA" id="ARBA00022692"/>
    </source>
</evidence>
<evidence type="ECO:0000256" key="5">
    <source>
        <dbReference type="ARBA" id="ARBA00022679"/>
    </source>
</evidence>
<dbReference type="InterPro" id="IPR003661">
    <property type="entry name" value="HisK_dim/P_dom"/>
</dbReference>
<dbReference type="InterPro" id="IPR003594">
    <property type="entry name" value="HATPase_dom"/>
</dbReference>
<comment type="caution">
    <text evidence="14">The sequence shown here is derived from an EMBL/GenBank/DDBJ whole genome shotgun (WGS) entry which is preliminary data.</text>
</comment>
<dbReference type="PANTHER" id="PTHR45436">
    <property type="entry name" value="SENSOR HISTIDINE KINASE YKOH"/>
    <property type="match status" value="1"/>
</dbReference>
<keyword evidence="9" id="KW-0902">Two-component regulatory system</keyword>
<dbReference type="InterPro" id="IPR050428">
    <property type="entry name" value="TCS_sensor_his_kinase"/>
</dbReference>
<keyword evidence="4" id="KW-0597">Phosphoprotein</keyword>
<feature type="domain" description="Histidine kinase" evidence="12">
    <location>
        <begin position="243"/>
        <end position="459"/>
    </location>
</feature>
<sequence>MPSGSPMAERRRGGYLSTLSGRILAMTIGVSLIAVLVTAGVSLQVVQTVALGQARDELRSQTAALADLSSDSLADVAAAKEKTDGARFAVVDADGTVSGNASAFVGRRILAALDAGRTLSRTVRIGGQEAIVEAVPRTDGGGVVGIRRVDDIRAGSAVFLRWTLVALAIGFAAAIIAGLILSRRIGRPLAHLAGSARRMAAGERGVVIEHQSIPEVDDIGRALAGLDTALIGSESRQREFLLSVSHELRTPLTAIRGYAEALADGMVPADQLDAVGRTLSAESQRLGRFVDDLLELARMEADDFAISVQDVDAHAIVAAAGQAWSARSAQLGIHLRIETPSDPLLFRSDAMRVRQVLDGLIENAVRVTPSGAPLVIAARADASDLIFEVRDGGPGLTADDLAVAFDRGALHERYRNERAVGTGLGLSIARRLVGRLGGRIEALPAPEGGACFRVLLPIT</sequence>
<reference evidence="14 15" key="1">
    <citation type="submission" date="2019-04" db="EMBL/GenBank/DDBJ databases">
        <authorList>
            <person name="Jiang L."/>
        </authorList>
    </citation>
    <scope>NUCLEOTIDE SEQUENCE [LARGE SCALE GENOMIC DNA]</scope>
    <source>
        <strain evidence="14 15">YIM 131861</strain>
    </source>
</reference>
<dbReference type="SMART" id="SM00387">
    <property type="entry name" value="HATPase_c"/>
    <property type="match status" value="1"/>
</dbReference>
<name>A0A4S4FJT3_9MICO</name>
<dbReference type="GO" id="GO:0000155">
    <property type="term" value="F:phosphorelay sensor kinase activity"/>
    <property type="evidence" value="ECO:0007669"/>
    <property type="project" value="InterPro"/>
</dbReference>
<dbReference type="InterPro" id="IPR036097">
    <property type="entry name" value="HisK_dim/P_sf"/>
</dbReference>
<dbReference type="Gene3D" id="1.10.287.130">
    <property type="match status" value="1"/>
</dbReference>
<dbReference type="Pfam" id="PF00512">
    <property type="entry name" value="HisKA"/>
    <property type="match status" value="1"/>
</dbReference>
<evidence type="ECO:0000256" key="1">
    <source>
        <dbReference type="ARBA" id="ARBA00000085"/>
    </source>
</evidence>
<dbReference type="Proteomes" id="UP000307380">
    <property type="component" value="Unassembled WGS sequence"/>
</dbReference>
<evidence type="ECO:0000313" key="15">
    <source>
        <dbReference type="Proteomes" id="UP000307380"/>
    </source>
</evidence>
<evidence type="ECO:0000256" key="9">
    <source>
        <dbReference type="ARBA" id="ARBA00023012"/>
    </source>
</evidence>
<dbReference type="EMBL" id="SSSN01000014">
    <property type="protein sequence ID" value="THG30391.1"/>
    <property type="molecule type" value="Genomic_DNA"/>
</dbReference>
<gene>
    <name evidence="14" type="ORF">E6C70_15235</name>
</gene>
<dbReference type="FunFam" id="1.10.287.130:FF:000001">
    <property type="entry name" value="Two-component sensor histidine kinase"/>
    <property type="match status" value="1"/>
</dbReference>
<dbReference type="PROSITE" id="PS50109">
    <property type="entry name" value="HIS_KIN"/>
    <property type="match status" value="1"/>
</dbReference>
<dbReference type="SUPFAM" id="SSF47384">
    <property type="entry name" value="Homodimeric domain of signal transducing histidine kinase"/>
    <property type="match status" value="1"/>
</dbReference>
<dbReference type="PANTHER" id="PTHR45436:SF5">
    <property type="entry name" value="SENSOR HISTIDINE KINASE TRCS"/>
    <property type="match status" value="1"/>
</dbReference>
<evidence type="ECO:0000313" key="14">
    <source>
        <dbReference type="EMBL" id="THG30391.1"/>
    </source>
</evidence>
<dbReference type="EC" id="2.7.13.3" evidence="3"/>
<evidence type="ECO:0000256" key="4">
    <source>
        <dbReference type="ARBA" id="ARBA00022553"/>
    </source>
</evidence>
<feature type="transmembrane region" description="Helical" evidence="11">
    <location>
        <begin position="21"/>
        <end position="43"/>
    </location>
</feature>
<evidence type="ECO:0000256" key="11">
    <source>
        <dbReference type="SAM" id="Phobius"/>
    </source>
</evidence>
<dbReference type="InterPro" id="IPR004358">
    <property type="entry name" value="Sig_transdc_His_kin-like_C"/>
</dbReference>
<keyword evidence="7 14" id="KW-0418">Kinase</keyword>
<evidence type="ECO:0000259" key="13">
    <source>
        <dbReference type="PROSITE" id="PS50885"/>
    </source>
</evidence>
<keyword evidence="10 11" id="KW-0472">Membrane</keyword>
<evidence type="ECO:0000256" key="3">
    <source>
        <dbReference type="ARBA" id="ARBA00012438"/>
    </source>
</evidence>
<proteinExistence type="predicted"/>
<evidence type="ECO:0000256" key="10">
    <source>
        <dbReference type="ARBA" id="ARBA00023136"/>
    </source>
</evidence>
<evidence type="ECO:0000256" key="7">
    <source>
        <dbReference type="ARBA" id="ARBA00022777"/>
    </source>
</evidence>
<protein>
    <recommendedName>
        <fullName evidence="3">histidine kinase</fullName>
        <ecNumber evidence="3">2.7.13.3</ecNumber>
    </recommendedName>
</protein>
<dbReference type="Gene3D" id="6.10.340.10">
    <property type="match status" value="1"/>
</dbReference>
<dbReference type="Gene3D" id="3.30.565.10">
    <property type="entry name" value="Histidine kinase-like ATPase, C-terminal domain"/>
    <property type="match status" value="1"/>
</dbReference>
<dbReference type="PROSITE" id="PS50885">
    <property type="entry name" value="HAMP"/>
    <property type="match status" value="1"/>
</dbReference>
<accession>A0A4S4FJT3</accession>
<dbReference type="AlphaFoldDB" id="A0A4S4FJT3"/>
<dbReference type="InterPro" id="IPR036890">
    <property type="entry name" value="HATPase_C_sf"/>
</dbReference>
<dbReference type="InterPro" id="IPR003660">
    <property type="entry name" value="HAMP_dom"/>
</dbReference>
<dbReference type="GO" id="GO:0005886">
    <property type="term" value="C:plasma membrane"/>
    <property type="evidence" value="ECO:0007669"/>
    <property type="project" value="UniProtKB-SubCell"/>
</dbReference>